<evidence type="ECO:0000313" key="4">
    <source>
        <dbReference type="Proteomes" id="UP001576726"/>
    </source>
</evidence>
<keyword evidence="4" id="KW-1185">Reference proteome</keyword>
<accession>A0ABV4VXB9</accession>
<keyword evidence="1" id="KW-0238">DNA-binding</keyword>
<evidence type="ECO:0000256" key="2">
    <source>
        <dbReference type="ARBA" id="ARBA00023172"/>
    </source>
</evidence>
<keyword evidence="2" id="KW-0233">DNA recombination</keyword>
<name>A0ABV4VXB9_9GAMM</name>
<evidence type="ECO:0000256" key="1">
    <source>
        <dbReference type="ARBA" id="ARBA00023125"/>
    </source>
</evidence>
<sequence length="395" mass="45274">MVRPKKSLNKNLPQHLMFDSSKGTYRFTLVNGVRKTLGKDKVQAIQIAVEYNRIMRPTIGLSVDQLIEASSESPLANGQSFASHVDRLLELVFKEEMPSKQLASTMRNDAERVKAYFAEVRSQDISLEHINGYLNQYHPDASPNVHNRKLGFLEKLINYAIDQSIMLDNPASRKMKKRKTKGKERQRLSFEVYQQIHAAAPLWLQTAMDLALQSTQARLEVSRIKYSIKKPKDGQCGCLWFDEPVDGIYGTLFIHRQKVEEKEASHVAIPIGEVLKAIIDKSRDGLLCPYVVHRRPDKLNKQSVATDHRYQLDPNYLSRAFSALRDELGLCDHLEMSQRPTFHEIRALSARLFSDMGVDPQGRMAHTDAKSTKIYVRDHLQWTEVPHAEIKFSHK</sequence>
<dbReference type="Gene3D" id="1.10.150.130">
    <property type="match status" value="1"/>
</dbReference>
<dbReference type="InterPro" id="IPR013762">
    <property type="entry name" value="Integrase-like_cat_sf"/>
</dbReference>
<comment type="caution">
    <text evidence="3">The sequence shown here is derived from an EMBL/GenBank/DDBJ whole genome shotgun (WGS) entry which is preliminary data.</text>
</comment>
<reference evidence="3 4" key="1">
    <citation type="submission" date="2024-09" db="EMBL/GenBank/DDBJ databases">
        <authorList>
            <person name="Zhang Y."/>
        </authorList>
    </citation>
    <scope>NUCLEOTIDE SEQUENCE [LARGE SCALE GENOMIC DNA]</scope>
    <source>
        <strain evidence="3 4">SH314</strain>
    </source>
</reference>
<organism evidence="3 4">
    <name type="scientific">Shewanella seohaensis</name>
    <dbReference type="NCBI Taxonomy" id="755175"/>
    <lineage>
        <taxon>Bacteria</taxon>
        <taxon>Pseudomonadati</taxon>
        <taxon>Pseudomonadota</taxon>
        <taxon>Gammaproteobacteria</taxon>
        <taxon>Alteromonadales</taxon>
        <taxon>Shewanellaceae</taxon>
        <taxon>Shewanella</taxon>
    </lineage>
</organism>
<dbReference type="Gene3D" id="1.10.443.10">
    <property type="entry name" value="Intergrase catalytic core"/>
    <property type="match status" value="1"/>
</dbReference>
<gene>
    <name evidence="3" type="ORF">ACE02L_13945</name>
</gene>
<dbReference type="EMBL" id="JBHFGJ010000006">
    <property type="protein sequence ID" value="MFB2653837.1"/>
    <property type="molecule type" value="Genomic_DNA"/>
</dbReference>
<dbReference type="InterPro" id="IPR011010">
    <property type="entry name" value="DNA_brk_join_enz"/>
</dbReference>
<evidence type="ECO:0000313" key="3">
    <source>
        <dbReference type="EMBL" id="MFB2653837.1"/>
    </source>
</evidence>
<dbReference type="Gene3D" id="3.30.160.60">
    <property type="entry name" value="Classic Zinc Finger"/>
    <property type="match status" value="1"/>
</dbReference>
<protein>
    <submittedName>
        <fullName evidence="3">Recombinase</fullName>
    </submittedName>
</protein>
<dbReference type="SUPFAM" id="SSF56349">
    <property type="entry name" value="DNA breaking-rejoining enzymes"/>
    <property type="match status" value="1"/>
</dbReference>
<dbReference type="InterPro" id="IPR010998">
    <property type="entry name" value="Integrase_recombinase_N"/>
</dbReference>
<dbReference type="Proteomes" id="UP001576726">
    <property type="component" value="Unassembled WGS sequence"/>
</dbReference>
<dbReference type="RefSeq" id="WP_374919555.1">
    <property type="nucleotide sequence ID" value="NZ_JBHFGJ010000006.1"/>
</dbReference>
<proteinExistence type="predicted"/>